<feature type="compositionally biased region" description="Polar residues" evidence="1">
    <location>
        <begin position="32"/>
        <end position="50"/>
    </location>
</feature>
<dbReference type="EMBL" id="GAIX01010695">
    <property type="protein sequence ID" value="JAA81865.1"/>
    <property type="molecule type" value="Transcribed_RNA"/>
</dbReference>
<evidence type="ECO:0000256" key="1">
    <source>
        <dbReference type="SAM" id="MobiDB-lite"/>
    </source>
</evidence>
<feature type="compositionally biased region" description="Basic and acidic residues" evidence="1">
    <location>
        <begin position="97"/>
        <end position="106"/>
    </location>
</feature>
<protein>
    <submittedName>
        <fullName evidence="2">Uncharacterized protein</fullName>
    </submittedName>
</protein>
<feature type="non-terminal residue" evidence="2">
    <location>
        <position position="106"/>
    </location>
</feature>
<sequence length="106" mass="12020">MQAAMNQKQTVTPWLVRTLGSIMDAAQNRPSFQTYLPNLNPEQQSPSLPRQGSFSSTQGQSQANLDRRVSEPYSPVVVRRKKDLNAKRHSMLVESNHSNEVKDLNR</sequence>
<feature type="region of interest" description="Disordered" evidence="1">
    <location>
        <begin position="32"/>
        <end position="106"/>
    </location>
</feature>
<proteinExistence type="predicted"/>
<dbReference type="AlphaFoldDB" id="S4P5T3"/>
<reference evidence="2" key="1">
    <citation type="journal article" date="2013" name="BMC Genomics">
        <title>Unscrambling butterfly oogenesis.</title>
        <authorList>
            <person name="Carter J.M."/>
            <person name="Baker S.C."/>
            <person name="Pink R."/>
            <person name="Carter D.R."/>
            <person name="Collins A."/>
            <person name="Tomlin J."/>
            <person name="Gibbs M."/>
            <person name="Breuker C.J."/>
        </authorList>
    </citation>
    <scope>NUCLEOTIDE SEQUENCE</scope>
    <source>
        <tissue evidence="2">Ovary</tissue>
    </source>
</reference>
<organism evidence="2">
    <name type="scientific">Pararge aegeria</name>
    <name type="common">speckled wood butterfly</name>
    <dbReference type="NCBI Taxonomy" id="116150"/>
    <lineage>
        <taxon>Eukaryota</taxon>
        <taxon>Metazoa</taxon>
        <taxon>Ecdysozoa</taxon>
        <taxon>Arthropoda</taxon>
        <taxon>Hexapoda</taxon>
        <taxon>Insecta</taxon>
        <taxon>Pterygota</taxon>
        <taxon>Neoptera</taxon>
        <taxon>Endopterygota</taxon>
        <taxon>Lepidoptera</taxon>
        <taxon>Glossata</taxon>
        <taxon>Ditrysia</taxon>
        <taxon>Papilionoidea</taxon>
        <taxon>Nymphalidae</taxon>
        <taxon>Satyrinae</taxon>
        <taxon>Satyrini</taxon>
        <taxon>Parargina</taxon>
        <taxon>Pararge</taxon>
    </lineage>
</organism>
<accession>S4P5T3</accession>
<feature type="compositionally biased region" description="Basic residues" evidence="1">
    <location>
        <begin position="78"/>
        <end position="90"/>
    </location>
</feature>
<name>S4P5T3_9NEOP</name>
<evidence type="ECO:0000313" key="2">
    <source>
        <dbReference type="EMBL" id="JAA81865.1"/>
    </source>
</evidence>
<feature type="compositionally biased region" description="Low complexity" evidence="1">
    <location>
        <begin position="51"/>
        <end position="62"/>
    </location>
</feature>
<reference evidence="2" key="2">
    <citation type="submission" date="2013-05" db="EMBL/GenBank/DDBJ databases">
        <authorList>
            <person name="Carter J.-M."/>
            <person name="Baker S.C."/>
            <person name="Pink R."/>
            <person name="Carter D.R.F."/>
            <person name="Collins A."/>
            <person name="Tomlin J."/>
            <person name="Gibbs M."/>
            <person name="Breuker C.J."/>
        </authorList>
    </citation>
    <scope>NUCLEOTIDE SEQUENCE</scope>
    <source>
        <tissue evidence="2">Ovary</tissue>
    </source>
</reference>